<keyword evidence="2" id="KW-1185">Reference proteome</keyword>
<dbReference type="PANTHER" id="PTHR12393">
    <property type="entry name" value="SPHINGOMYELIN PHOSPHODIESTERASE RELATED"/>
    <property type="match status" value="1"/>
</dbReference>
<dbReference type="GO" id="GO:0005783">
    <property type="term" value="C:endoplasmic reticulum"/>
    <property type="evidence" value="ECO:0007669"/>
    <property type="project" value="TreeGrafter"/>
</dbReference>
<dbReference type="GO" id="GO:0016020">
    <property type="term" value="C:membrane"/>
    <property type="evidence" value="ECO:0007669"/>
    <property type="project" value="TreeGrafter"/>
</dbReference>
<dbReference type="OrthoDB" id="551666at2759"/>
<dbReference type="AlphaFoldDB" id="A0A150G868"/>
<dbReference type="EMBL" id="LSYV01000048">
    <property type="protein sequence ID" value="KXZ46049.1"/>
    <property type="molecule type" value="Genomic_DNA"/>
</dbReference>
<dbReference type="SUPFAM" id="SSF48403">
    <property type="entry name" value="Ankyrin repeat"/>
    <property type="match status" value="1"/>
</dbReference>
<dbReference type="Gene3D" id="1.25.40.20">
    <property type="entry name" value="Ankyrin repeat-containing domain"/>
    <property type="match status" value="1"/>
</dbReference>
<comment type="caution">
    <text evidence="1">The sequence shown here is derived from an EMBL/GenBank/DDBJ whole genome shotgun (WGS) entry which is preliminary data.</text>
</comment>
<proteinExistence type="predicted"/>
<dbReference type="GO" id="GO:0071944">
    <property type="term" value="C:cell periphery"/>
    <property type="evidence" value="ECO:0007669"/>
    <property type="project" value="TreeGrafter"/>
</dbReference>
<dbReference type="GO" id="GO:0030149">
    <property type="term" value="P:sphingolipid catabolic process"/>
    <property type="evidence" value="ECO:0007669"/>
    <property type="project" value="TreeGrafter"/>
</dbReference>
<sequence length="384" mass="40977">MLLQPRGDEPLAIVGDVAHGCDLATLQHHWRGWAEGASDLDKERALAAAAGSPTPDWAAKVEWLEAQGCPRTVGAAAKAAASLPNHSEALARLAWLRGRGYRLGTKAVKAAARTGNMAALQYLLDEAGVQPDESLEAAEAAVEGGHLAALQALGRAGWPMGGFLVPLAAARGGRLHLVAWLVERSYLPAAWDGGRRALAWLPGVRTGRGSRAARLPPELFSAAAQSGRVELMAWLRKRGCDWDPEVAFVAAAWSGCVAALEWLKERGCPFPDTGEPYVVACRNGDLAAARCLRRLGCPWGNAGRAFRVAARMAETPLSLLRWLLSEGCPIDLGALRAQLQAEVEAEARYPMVPRTAFLPLSLGKEPILLMPPGRALERLKQLGS</sequence>
<name>A0A150G868_GONPE</name>
<dbReference type="InterPro" id="IPR036770">
    <property type="entry name" value="Ankyrin_rpt-contain_sf"/>
</dbReference>
<evidence type="ECO:0008006" key="3">
    <source>
        <dbReference type="Google" id="ProtNLM"/>
    </source>
</evidence>
<reference evidence="2" key="1">
    <citation type="journal article" date="2016" name="Nat. Commun.">
        <title>The Gonium pectorale genome demonstrates co-option of cell cycle regulation during the evolution of multicellularity.</title>
        <authorList>
            <person name="Hanschen E.R."/>
            <person name="Marriage T.N."/>
            <person name="Ferris P.J."/>
            <person name="Hamaji T."/>
            <person name="Toyoda A."/>
            <person name="Fujiyama A."/>
            <person name="Neme R."/>
            <person name="Noguchi H."/>
            <person name="Minakuchi Y."/>
            <person name="Suzuki M."/>
            <person name="Kawai-Toyooka H."/>
            <person name="Smith D.R."/>
            <person name="Sparks H."/>
            <person name="Anderson J."/>
            <person name="Bakaric R."/>
            <person name="Luria V."/>
            <person name="Karger A."/>
            <person name="Kirschner M.W."/>
            <person name="Durand P.M."/>
            <person name="Michod R.E."/>
            <person name="Nozaki H."/>
            <person name="Olson B.J."/>
        </authorList>
    </citation>
    <scope>NUCLEOTIDE SEQUENCE [LARGE SCALE GENOMIC DNA]</scope>
    <source>
        <strain evidence="2">NIES-2863</strain>
    </source>
</reference>
<accession>A0A150G868</accession>
<dbReference type="GO" id="GO:0046513">
    <property type="term" value="P:ceramide biosynthetic process"/>
    <property type="evidence" value="ECO:0007669"/>
    <property type="project" value="TreeGrafter"/>
</dbReference>
<dbReference type="Proteomes" id="UP000075714">
    <property type="component" value="Unassembled WGS sequence"/>
</dbReference>
<evidence type="ECO:0000313" key="1">
    <source>
        <dbReference type="EMBL" id="KXZ46049.1"/>
    </source>
</evidence>
<dbReference type="GO" id="GO:0004620">
    <property type="term" value="F:phospholipase activity"/>
    <property type="evidence" value="ECO:0007669"/>
    <property type="project" value="TreeGrafter"/>
</dbReference>
<dbReference type="PANTHER" id="PTHR12393:SF6">
    <property type="entry name" value="SPHINGOMYELIN PHOSPHODIESTERASE 2"/>
    <property type="match status" value="1"/>
</dbReference>
<evidence type="ECO:0000313" key="2">
    <source>
        <dbReference type="Proteomes" id="UP000075714"/>
    </source>
</evidence>
<protein>
    <recommendedName>
        <fullName evidence="3">Ankyrin repeat domain-containing protein</fullName>
    </recommendedName>
</protein>
<organism evidence="1 2">
    <name type="scientific">Gonium pectorale</name>
    <name type="common">Green alga</name>
    <dbReference type="NCBI Taxonomy" id="33097"/>
    <lineage>
        <taxon>Eukaryota</taxon>
        <taxon>Viridiplantae</taxon>
        <taxon>Chlorophyta</taxon>
        <taxon>core chlorophytes</taxon>
        <taxon>Chlorophyceae</taxon>
        <taxon>CS clade</taxon>
        <taxon>Chlamydomonadales</taxon>
        <taxon>Volvocaceae</taxon>
        <taxon>Gonium</taxon>
    </lineage>
</organism>
<gene>
    <name evidence="1" type="ORF">GPECTOR_47g324</name>
</gene>